<evidence type="ECO:0000259" key="1">
    <source>
        <dbReference type="Pfam" id="PF25458"/>
    </source>
</evidence>
<comment type="caution">
    <text evidence="2">The sequence shown here is derived from an EMBL/GenBank/DDBJ whole genome shotgun (WGS) entry which is preliminary data.</text>
</comment>
<sequence>MLIDIQTQDDEGTQNVRLLTKVLISHGVWTEPCGVDISVCLAVEEGRDQASFVELGRPVRVTVAPKPIKRGI</sequence>
<organism evidence="2 3">
    <name type="scientific">Plutella xylostella</name>
    <name type="common">Diamondback moth</name>
    <name type="synonym">Plutella maculipennis</name>
    <dbReference type="NCBI Taxonomy" id="51655"/>
    <lineage>
        <taxon>Eukaryota</taxon>
        <taxon>Metazoa</taxon>
        <taxon>Ecdysozoa</taxon>
        <taxon>Arthropoda</taxon>
        <taxon>Hexapoda</taxon>
        <taxon>Insecta</taxon>
        <taxon>Pterygota</taxon>
        <taxon>Neoptera</taxon>
        <taxon>Endopterygota</taxon>
        <taxon>Lepidoptera</taxon>
        <taxon>Glossata</taxon>
        <taxon>Ditrysia</taxon>
        <taxon>Yponomeutoidea</taxon>
        <taxon>Plutellidae</taxon>
        <taxon>Plutella</taxon>
    </lineage>
</organism>
<reference evidence="2" key="1">
    <citation type="submission" date="2020-11" db="EMBL/GenBank/DDBJ databases">
        <authorList>
            <person name="Whiteford S."/>
        </authorList>
    </citation>
    <scope>NUCLEOTIDE SEQUENCE</scope>
</reference>
<gene>
    <name evidence="2" type="ORF">PLXY2_LOCUS4008</name>
</gene>
<dbReference type="AlphaFoldDB" id="A0A8S4DZX6"/>
<accession>A0A8S4DZX6</accession>
<protein>
    <submittedName>
        <fullName evidence="2">(diamondback moth) hypothetical protein</fullName>
    </submittedName>
</protein>
<evidence type="ECO:0000313" key="2">
    <source>
        <dbReference type="EMBL" id="CAG9107362.1"/>
    </source>
</evidence>
<proteinExistence type="predicted"/>
<dbReference type="EMBL" id="CAJHNJ030000010">
    <property type="protein sequence ID" value="CAG9107362.1"/>
    <property type="molecule type" value="Genomic_DNA"/>
</dbReference>
<feature type="domain" description="Integrator complex subunit 4/Protein SIEL C-terminal Ig-like" evidence="1">
    <location>
        <begin position="9"/>
        <end position="67"/>
    </location>
</feature>
<dbReference type="InterPro" id="IPR057412">
    <property type="entry name" value="INTS4_C"/>
</dbReference>
<dbReference type="Proteomes" id="UP000653454">
    <property type="component" value="Unassembled WGS sequence"/>
</dbReference>
<evidence type="ECO:0000313" key="3">
    <source>
        <dbReference type="Proteomes" id="UP000653454"/>
    </source>
</evidence>
<name>A0A8S4DZX6_PLUXY</name>
<keyword evidence="3" id="KW-1185">Reference proteome</keyword>
<dbReference type="Pfam" id="PF25458">
    <property type="entry name" value="INTS4_C"/>
    <property type="match status" value="1"/>
</dbReference>